<accession>A0A6P8I0W6</accession>
<dbReference type="Proteomes" id="UP000515163">
    <property type="component" value="Unplaced"/>
</dbReference>
<dbReference type="InterPro" id="IPR027417">
    <property type="entry name" value="P-loop_NTPase"/>
</dbReference>
<dbReference type="OrthoDB" id="416710at2759"/>
<dbReference type="Gene3D" id="3.40.50.300">
    <property type="entry name" value="P-loop containing nucleotide triphosphate hydrolases"/>
    <property type="match status" value="1"/>
</dbReference>
<dbReference type="Pfam" id="PF19798">
    <property type="entry name" value="Sulfotransfer_5"/>
    <property type="match status" value="1"/>
</dbReference>
<dbReference type="GeneID" id="116297155"/>
<dbReference type="InParanoid" id="A0A6P8I0W6"/>
<evidence type="ECO:0000313" key="1">
    <source>
        <dbReference type="Proteomes" id="UP000515163"/>
    </source>
</evidence>
<organism evidence="1 2">
    <name type="scientific">Actinia tenebrosa</name>
    <name type="common">Australian red waratah sea anemone</name>
    <dbReference type="NCBI Taxonomy" id="6105"/>
    <lineage>
        <taxon>Eukaryota</taxon>
        <taxon>Metazoa</taxon>
        <taxon>Cnidaria</taxon>
        <taxon>Anthozoa</taxon>
        <taxon>Hexacorallia</taxon>
        <taxon>Actiniaria</taxon>
        <taxon>Actiniidae</taxon>
        <taxon>Actinia</taxon>
    </lineage>
</organism>
<gene>
    <name evidence="2" type="primary">LOC116297155</name>
</gene>
<dbReference type="RefSeq" id="XP_031561181.1">
    <property type="nucleotide sequence ID" value="XM_031705321.1"/>
</dbReference>
<name>A0A6P8I0W6_ACTTE</name>
<protein>
    <submittedName>
        <fullName evidence="2">Branched-chain-amino-acid aminotransferase-like protein 2</fullName>
    </submittedName>
</protein>
<proteinExistence type="predicted"/>
<keyword evidence="1" id="KW-1185">Reference proteome</keyword>
<dbReference type="InterPro" id="IPR053226">
    <property type="entry name" value="Pyrrolopyrazine_biosynth_F"/>
</dbReference>
<dbReference type="KEGG" id="aten:116297155"/>
<dbReference type="AlphaFoldDB" id="A0A6P8I0W6"/>
<dbReference type="SUPFAM" id="SSF52540">
    <property type="entry name" value="P-loop containing nucleoside triphosphate hydrolases"/>
    <property type="match status" value="1"/>
</dbReference>
<evidence type="ECO:0000313" key="2">
    <source>
        <dbReference type="RefSeq" id="XP_031561181.1"/>
    </source>
</evidence>
<reference evidence="2" key="1">
    <citation type="submission" date="2025-08" db="UniProtKB">
        <authorList>
            <consortium name="RefSeq"/>
        </authorList>
    </citation>
    <scope>IDENTIFICATION</scope>
    <source>
        <tissue evidence="2">Tentacle</tissue>
    </source>
</reference>
<dbReference type="PANTHER" id="PTHR48419">
    <property type="entry name" value="SULFOTRANSFERASE DOMAIN-CONTAINING PROTEIN"/>
    <property type="match status" value="1"/>
</dbReference>
<dbReference type="PANTHER" id="PTHR48419:SF1">
    <property type="entry name" value="SULFOTRANSFERASE DOMAIN-CONTAINING PROTEIN"/>
    <property type="match status" value="1"/>
</dbReference>
<sequence length="261" mass="30513">MVTKKIILWTAPRCVSTAFERSIMTLSNVKVFHEPYSNVFYFGQERQSLRYASSPIDPKESYHLVGKKLNKEYDGVNVVFSKDMAYCVQNNFHIFLDKTFHDFQHTFLIRDPAKAITSLYHASTNPKLTGWNYFDPVEAGFRQMYDLYKFITENIHPNPVVVDADDLLDHPDETMKSYCDAIGIMYESHMTSWEPGPVPDWDTWSGWHENALKSSGFAPRSEKKPYKPEKNKVPDEILRVVEESRYYYDYLASRKILSIYP</sequence>